<accession>A0A0B7B0Y0</accession>
<reference evidence="1" key="1">
    <citation type="submission" date="2014-12" db="EMBL/GenBank/DDBJ databases">
        <title>Insight into the proteome of Arion vulgaris.</title>
        <authorList>
            <person name="Aradska J."/>
            <person name="Bulat T."/>
            <person name="Smidak R."/>
            <person name="Sarate P."/>
            <person name="Gangsoo J."/>
            <person name="Sialana F."/>
            <person name="Bilban M."/>
            <person name="Lubec G."/>
        </authorList>
    </citation>
    <scope>NUCLEOTIDE SEQUENCE</scope>
    <source>
        <tissue evidence="1">Skin</tissue>
    </source>
</reference>
<protein>
    <submittedName>
        <fullName evidence="1">Uncharacterized protein</fullName>
    </submittedName>
</protein>
<name>A0A0B7B0Y0_9EUPU</name>
<sequence>MLDNGDIRNKTLRKIVVKTLNTFIEHLTITVWAFGHNESHKSAARTYFMRTPGYRQEEAPEIDD</sequence>
<dbReference type="EMBL" id="HACG01040114">
    <property type="protein sequence ID" value="CEK86979.1"/>
    <property type="molecule type" value="Transcribed_RNA"/>
</dbReference>
<proteinExistence type="predicted"/>
<gene>
    <name evidence="1" type="primary">ORF156667</name>
</gene>
<organism evidence="1">
    <name type="scientific">Arion vulgaris</name>
    <dbReference type="NCBI Taxonomy" id="1028688"/>
    <lineage>
        <taxon>Eukaryota</taxon>
        <taxon>Metazoa</taxon>
        <taxon>Spiralia</taxon>
        <taxon>Lophotrochozoa</taxon>
        <taxon>Mollusca</taxon>
        <taxon>Gastropoda</taxon>
        <taxon>Heterobranchia</taxon>
        <taxon>Euthyneura</taxon>
        <taxon>Panpulmonata</taxon>
        <taxon>Eupulmonata</taxon>
        <taxon>Stylommatophora</taxon>
        <taxon>Helicina</taxon>
        <taxon>Arionoidea</taxon>
        <taxon>Arionidae</taxon>
        <taxon>Arion</taxon>
    </lineage>
</organism>
<evidence type="ECO:0000313" key="1">
    <source>
        <dbReference type="EMBL" id="CEK86979.1"/>
    </source>
</evidence>
<dbReference type="AlphaFoldDB" id="A0A0B7B0Y0"/>